<feature type="non-terminal residue" evidence="2">
    <location>
        <position position="125"/>
    </location>
</feature>
<keyword evidence="3" id="KW-1185">Reference proteome</keyword>
<keyword evidence="1" id="KW-1133">Transmembrane helix</keyword>
<reference evidence="2 3" key="1">
    <citation type="journal article" date="2013" name="Curr. Biol.">
        <title>The Genome of the Foraminiferan Reticulomyxa filosa.</title>
        <authorList>
            <person name="Glockner G."/>
            <person name="Hulsmann N."/>
            <person name="Schleicher M."/>
            <person name="Noegel A.A."/>
            <person name="Eichinger L."/>
            <person name="Gallinger C."/>
            <person name="Pawlowski J."/>
            <person name="Sierra R."/>
            <person name="Euteneuer U."/>
            <person name="Pillet L."/>
            <person name="Moustafa A."/>
            <person name="Platzer M."/>
            <person name="Groth M."/>
            <person name="Szafranski K."/>
            <person name="Schliwa M."/>
        </authorList>
    </citation>
    <scope>NUCLEOTIDE SEQUENCE [LARGE SCALE GENOMIC DNA]</scope>
</reference>
<proteinExistence type="predicted"/>
<evidence type="ECO:0000313" key="2">
    <source>
        <dbReference type="EMBL" id="ETN97397.1"/>
    </source>
</evidence>
<gene>
    <name evidence="2" type="ORF">RFI_40132</name>
</gene>
<feature type="non-terminal residue" evidence="2">
    <location>
        <position position="1"/>
    </location>
</feature>
<protein>
    <submittedName>
        <fullName evidence="2">Uncharacterized protein</fullName>
    </submittedName>
</protein>
<evidence type="ECO:0000256" key="1">
    <source>
        <dbReference type="SAM" id="Phobius"/>
    </source>
</evidence>
<feature type="transmembrane region" description="Helical" evidence="1">
    <location>
        <begin position="7"/>
        <end position="24"/>
    </location>
</feature>
<feature type="transmembrane region" description="Helical" evidence="1">
    <location>
        <begin position="36"/>
        <end position="55"/>
    </location>
</feature>
<dbReference type="EMBL" id="ASPP01049860">
    <property type="protein sequence ID" value="ETN97397.1"/>
    <property type="molecule type" value="Genomic_DNA"/>
</dbReference>
<name>X6L727_RETFI</name>
<evidence type="ECO:0000313" key="3">
    <source>
        <dbReference type="Proteomes" id="UP000023152"/>
    </source>
</evidence>
<comment type="caution">
    <text evidence="2">The sequence shown here is derived from an EMBL/GenBank/DDBJ whole genome shotgun (WGS) entry which is preliminary data.</text>
</comment>
<dbReference type="AlphaFoldDB" id="X6L727"/>
<sequence length="125" mass="14169">GTFNNDYFCSVLHCFIFCFFLVYPCFCDLLLQSTLFKSYICFFVHLFVECFTNTNEKKKMSKMAKEATTWHKIPGLDFYGNDTASKDCVNIIDAIAEGKKSNGGGFTVDAKTVWKKSTMSNAKSN</sequence>
<keyword evidence="1" id="KW-0812">Transmembrane</keyword>
<accession>X6L727</accession>
<dbReference type="Proteomes" id="UP000023152">
    <property type="component" value="Unassembled WGS sequence"/>
</dbReference>
<keyword evidence="1" id="KW-0472">Membrane</keyword>
<organism evidence="2 3">
    <name type="scientific">Reticulomyxa filosa</name>
    <dbReference type="NCBI Taxonomy" id="46433"/>
    <lineage>
        <taxon>Eukaryota</taxon>
        <taxon>Sar</taxon>
        <taxon>Rhizaria</taxon>
        <taxon>Retaria</taxon>
        <taxon>Foraminifera</taxon>
        <taxon>Monothalamids</taxon>
        <taxon>Reticulomyxidae</taxon>
        <taxon>Reticulomyxa</taxon>
    </lineage>
</organism>